<keyword evidence="3" id="KW-1185">Reference proteome</keyword>
<dbReference type="RefSeq" id="XP_018280090.1">
    <property type="nucleotide sequence ID" value="XM_018425281.1"/>
</dbReference>
<feature type="region of interest" description="Disordered" evidence="1">
    <location>
        <begin position="133"/>
        <end position="154"/>
    </location>
</feature>
<feature type="region of interest" description="Disordered" evidence="1">
    <location>
        <begin position="1"/>
        <end position="106"/>
    </location>
</feature>
<accession>A0A0J1B798</accession>
<evidence type="ECO:0000313" key="3">
    <source>
        <dbReference type="Proteomes" id="UP000053611"/>
    </source>
</evidence>
<organism evidence="2 3">
    <name type="scientific">Cutaneotrichosporon oleaginosum</name>
    <dbReference type="NCBI Taxonomy" id="879819"/>
    <lineage>
        <taxon>Eukaryota</taxon>
        <taxon>Fungi</taxon>
        <taxon>Dikarya</taxon>
        <taxon>Basidiomycota</taxon>
        <taxon>Agaricomycotina</taxon>
        <taxon>Tremellomycetes</taxon>
        <taxon>Trichosporonales</taxon>
        <taxon>Trichosporonaceae</taxon>
        <taxon>Cutaneotrichosporon</taxon>
    </lineage>
</organism>
<name>A0A0J1B798_9TREE</name>
<feature type="compositionally biased region" description="Pro residues" evidence="1">
    <location>
        <begin position="1"/>
        <end position="18"/>
    </location>
</feature>
<feature type="compositionally biased region" description="Polar residues" evidence="1">
    <location>
        <begin position="133"/>
        <end position="146"/>
    </location>
</feature>
<dbReference type="EMBL" id="KQ087193">
    <property type="protein sequence ID" value="KLT43599.1"/>
    <property type="molecule type" value="Genomic_DNA"/>
</dbReference>
<dbReference type="AlphaFoldDB" id="A0A0J1B798"/>
<evidence type="ECO:0000313" key="2">
    <source>
        <dbReference type="EMBL" id="KLT43599.1"/>
    </source>
</evidence>
<evidence type="ECO:0000256" key="1">
    <source>
        <dbReference type="SAM" id="MobiDB-lite"/>
    </source>
</evidence>
<dbReference type="Proteomes" id="UP000053611">
    <property type="component" value="Unassembled WGS sequence"/>
</dbReference>
<feature type="compositionally biased region" description="Low complexity" evidence="1">
    <location>
        <begin position="67"/>
        <end position="76"/>
    </location>
</feature>
<proteinExistence type="predicted"/>
<feature type="compositionally biased region" description="Polar residues" evidence="1">
    <location>
        <begin position="19"/>
        <end position="31"/>
    </location>
</feature>
<evidence type="ECO:0008006" key="4">
    <source>
        <dbReference type="Google" id="ProtNLM"/>
    </source>
</evidence>
<dbReference type="GeneID" id="28985884"/>
<reference evidence="2 3" key="1">
    <citation type="submission" date="2015-03" db="EMBL/GenBank/DDBJ databases">
        <title>Genomics and transcriptomics of the oil-accumulating basidiomycete yeast T. oleaginosus allow insights into substrate utilization and the diverse evolutionary trajectories of mating systems in fungi.</title>
        <authorList>
            <consortium name="DOE Joint Genome Institute"/>
            <person name="Kourist R."/>
            <person name="Kracht O."/>
            <person name="Bracharz F."/>
            <person name="Lipzen A."/>
            <person name="Nolan M."/>
            <person name="Ohm R."/>
            <person name="Grigoriev I."/>
            <person name="Sun S."/>
            <person name="Heitman J."/>
            <person name="Bruck T."/>
            <person name="Nowrousian M."/>
        </authorList>
    </citation>
    <scope>NUCLEOTIDE SEQUENCE [LARGE SCALE GENOMIC DNA]</scope>
    <source>
        <strain evidence="2 3">IBC0246</strain>
    </source>
</reference>
<feature type="compositionally biased region" description="Pro residues" evidence="1">
    <location>
        <begin position="32"/>
        <end position="41"/>
    </location>
</feature>
<gene>
    <name evidence="2" type="ORF">CC85DRAFT_301204</name>
</gene>
<sequence>MLTSPPPHHSSQHPPPPDSNQQITSTLANAQSPPPPTPASRPSPELSAKKASSSIPHIAPAPTQHTANSSSPASASTLNMTPNRPAAISRPQAAAVPSQAEDLPRTIPTPVHYTQIDSRLQQVEQAIINTLGTRQTATPLPTPSTTDPEEAVTDDPNWRDGNLIVFAGDTRFRVPDFLLFWSSPEMARIWKGKSLIRLDVDAQTFRLLLTLADTLNLDTTPPVAVLASLFRLLDRWQCLVLQRRAYECLQIAMRNLVMHPLKILHLGFAVDSRIIRSFALGCLAAGNIGEQLYQDFDGGNPFSPSNWRLSLWRTFSVFPDGVWALQYVTNRGLAPIDAFPQAFELAYSTAREQRDPLQD</sequence>
<protein>
    <recommendedName>
        <fullName evidence="4">BTB domain-containing protein</fullName>
    </recommendedName>
</protein>
<dbReference type="OrthoDB" id="3036049at2759"/>